<dbReference type="Gene3D" id="3.40.50.150">
    <property type="entry name" value="Vaccinia Virus protein VP39"/>
    <property type="match status" value="2"/>
</dbReference>
<evidence type="ECO:0000256" key="3">
    <source>
        <dbReference type="ARBA" id="ARBA00022603"/>
    </source>
</evidence>
<gene>
    <name evidence="12" type="ORF">SAY87_018545</name>
</gene>
<dbReference type="PANTHER" id="PTHR10108">
    <property type="entry name" value="SAM-DEPENDENT METHYLTRANSFERASE"/>
    <property type="match status" value="1"/>
</dbReference>
<keyword evidence="3 11" id="KW-0489">Methyltransferase</keyword>
<evidence type="ECO:0000256" key="10">
    <source>
        <dbReference type="ARBA" id="ARBA00023180"/>
    </source>
</evidence>
<dbReference type="SUPFAM" id="SSF53335">
    <property type="entry name" value="S-adenosyl-L-methionine-dependent methyltransferases"/>
    <property type="match status" value="2"/>
</dbReference>
<name>A0AAN7L8N8_9MYRT</name>
<keyword evidence="6 11" id="KW-0735">Signal-anchor</keyword>
<sequence length="603" mass="68348">MAIPSSSSSMQSLLRERKYPFIFLIGTLLLIFLTLISFSISSSSSTRNGRPLLFSSSDLKIYSSSSTPTPVIAPSSVSGLPDQSEEERPFKWTLCKGPLAIDYIPCLDNHGAIKKLKSRQQMEHRERHCPYPAPRCLVPIPKGYKVPIPWPKSREMIWFDNVPHPKLVDYKKDQNWVQKDGEHFVFPGGGTQFKHGVSKYIKLIEKILPVVQWGKHVRVALDIGCGVASFGGALLDRDVITLSFAPKDEHEAQIQFALERGIPAILSVIGTKKLIFPDNVYDMIHCARCRIRWGADGGKPLLELNRVLRPGGYFVWSATPVYRKDEMHQGIWNSTISLTKSMCWELVARAITSSWFGLAIFQKPANSSCLETRHESEPPLCGKQGQPNSSWYMPLNNCISRLPANNSWPNTWPERLVRISTSLNDEPMSWETFQEDTKHWSALISDVYSNGIGINWTNVRNIMDMNAGYGGFAAALISMPVWVMNVVPIDMQDTLQVIYDRGLIGVYHDWCESFSTYPRTFDLVHTSFLFENLTKRCDMVEVVAEIDRILRPGGHLLVQGTLDTIKKMRVILVSLYWRVSLHQEQFLLGVKAFWRPGDGTIDR</sequence>
<dbReference type="GO" id="GO:0000139">
    <property type="term" value="C:Golgi membrane"/>
    <property type="evidence" value="ECO:0007669"/>
    <property type="project" value="UniProtKB-SubCell"/>
</dbReference>
<accession>A0AAN7L8N8</accession>
<evidence type="ECO:0000256" key="2">
    <source>
        <dbReference type="ARBA" id="ARBA00008361"/>
    </source>
</evidence>
<evidence type="ECO:0000256" key="1">
    <source>
        <dbReference type="ARBA" id="ARBA00004323"/>
    </source>
</evidence>
<evidence type="ECO:0000256" key="5">
    <source>
        <dbReference type="ARBA" id="ARBA00022692"/>
    </source>
</evidence>
<dbReference type="GO" id="GO:0005768">
    <property type="term" value="C:endosome"/>
    <property type="evidence" value="ECO:0007669"/>
    <property type="project" value="TreeGrafter"/>
</dbReference>
<keyword evidence="5 11" id="KW-0812">Transmembrane</keyword>
<protein>
    <recommendedName>
        <fullName evidence="11">Methyltransferase</fullName>
        <ecNumber evidence="11">2.1.1.-</ecNumber>
    </recommendedName>
</protein>
<feature type="transmembrane region" description="Helical" evidence="11">
    <location>
        <begin position="21"/>
        <end position="40"/>
    </location>
</feature>
<dbReference type="InterPro" id="IPR029063">
    <property type="entry name" value="SAM-dependent_MTases_sf"/>
</dbReference>
<comment type="caution">
    <text evidence="12">The sequence shown here is derived from an EMBL/GenBank/DDBJ whole genome shotgun (WGS) entry which is preliminary data.</text>
</comment>
<dbReference type="EC" id="2.1.1.-" evidence="11"/>
<keyword evidence="4 11" id="KW-0808">Transferase</keyword>
<dbReference type="Pfam" id="PF03141">
    <property type="entry name" value="Methyltransf_29"/>
    <property type="match status" value="1"/>
</dbReference>
<dbReference type="GO" id="GO:0008168">
    <property type="term" value="F:methyltransferase activity"/>
    <property type="evidence" value="ECO:0007669"/>
    <property type="project" value="UniProtKB-UniRule"/>
</dbReference>
<comment type="subcellular location">
    <subcellularLocation>
        <location evidence="1">Golgi apparatus membrane</location>
        <topology evidence="1">Single-pass type II membrane protein</topology>
    </subcellularLocation>
    <subcellularLocation>
        <location evidence="11">Membrane</location>
        <topology evidence="11">Single-pass type II membrane protein</topology>
    </subcellularLocation>
</comment>
<keyword evidence="7 11" id="KW-1133">Transmembrane helix</keyword>
<evidence type="ECO:0000313" key="12">
    <source>
        <dbReference type="EMBL" id="KAK4778358.1"/>
    </source>
</evidence>
<dbReference type="CDD" id="cd02440">
    <property type="entry name" value="AdoMet_MTases"/>
    <property type="match status" value="2"/>
</dbReference>
<dbReference type="GO" id="GO:0032259">
    <property type="term" value="P:methylation"/>
    <property type="evidence" value="ECO:0007669"/>
    <property type="project" value="UniProtKB-KW"/>
</dbReference>
<proteinExistence type="inferred from homology"/>
<keyword evidence="10 11" id="KW-0325">Glycoprotein</keyword>
<dbReference type="PANTHER" id="PTHR10108:SF887">
    <property type="entry name" value="METHYLTRANSFERASE PMT22-RELATED"/>
    <property type="match status" value="1"/>
</dbReference>
<evidence type="ECO:0000256" key="8">
    <source>
        <dbReference type="ARBA" id="ARBA00023034"/>
    </source>
</evidence>
<dbReference type="Proteomes" id="UP001345219">
    <property type="component" value="Chromosome 14"/>
</dbReference>
<evidence type="ECO:0000256" key="9">
    <source>
        <dbReference type="ARBA" id="ARBA00023136"/>
    </source>
</evidence>
<dbReference type="FunFam" id="3.40.50.150:FF:000043">
    <property type="entry name" value="probable methyltransferase PMT3"/>
    <property type="match status" value="1"/>
</dbReference>
<keyword evidence="13" id="KW-1185">Reference proteome</keyword>
<dbReference type="GO" id="GO:0005802">
    <property type="term" value="C:trans-Golgi network"/>
    <property type="evidence" value="ECO:0007669"/>
    <property type="project" value="TreeGrafter"/>
</dbReference>
<evidence type="ECO:0000256" key="11">
    <source>
        <dbReference type="RuleBase" id="RU366043"/>
    </source>
</evidence>
<evidence type="ECO:0000256" key="4">
    <source>
        <dbReference type="ARBA" id="ARBA00022679"/>
    </source>
</evidence>
<comment type="similarity">
    <text evidence="2 11">Belongs to the methyltransferase superfamily.</text>
</comment>
<keyword evidence="9 11" id="KW-0472">Membrane</keyword>
<reference evidence="12 13" key="1">
    <citation type="journal article" date="2023" name="Hortic Res">
        <title>Pangenome of water caltrop reveals structural variations and asymmetric subgenome divergence after allopolyploidization.</title>
        <authorList>
            <person name="Zhang X."/>
            <person name="Chen Y."/>
            <person name="Wang L."/>
            <person name="Yuan Y."/>
            <person name="Fang M."/>
            <person name="Shi L."/>
            <person name="Lu R."/>
            <person name="Comes H.P."/>
            <person name="Ma Y."/>
            <person name="Chen Y."/>
            <person name="Huang G."/>
            <person name="Zhou Y."/>
            <person name="Zheng Z."/>
            <person name="Qiu Y."/>
        </authorList>
    </citation>
    <scope>NUCLEOTIDE SEQUENCE [LARGE SCALE GENOMIC DNA]</scope>
    <source>
        <tissue evidence="12">Roots</tissue>
    </source>
</reference>
<dbReference type="AlphaFoldDB" id="A0AAN7L8N8"/>
<evidence type="ECO:0000256" key="7">
    <source>
        <dbReference type="ARBA" id="ARBA00022989"/>
    </source>
</evidence>
<evidence type="ECO:0000256" key="6">
    <source>
        <dbReference type="ARBA" id="ARBA00022968"/>
    </source>
</evidence>
<dbReference type="InterPro" id="IPR004159">
    <property type="entry name" value="Put_SAM_MeTrfase"/>
</dbReference>
<evidence type="ECO:0000313" key="13">
    <source>
        <dbReference type="Proteomes" id="UP001345219"/>
    </source>
</evidence>
<keyword evidence="8" id="KW-0333">Golgi apparatus</keyword>
<organism evidence="12 13">
    <name type="scientific">Trapa incisa</name>
    <dbReference type="NCBI Taxonomy" id="236973"/>
    <lineage>
        <taxon>Eukaryota</taxon>
        <taxon>Viridiplantae</taxon>
        <taxon>Streptophyta</taxon>
        <taxon>Embryophyta</taxon>
        <taxon>Tracheophyta</taxon>
        <taxon>Spermatophyta</taxon>
        <taxon>Magnoliopsida</taxon>
        <taxon>eudicotyledons</taxon>
        <taxon>Gunneridae</taxon>
        <taxon>Pentapetalae</taxon>
        <taxon>rosids</taxon>
        <taxon>malvids</taxon>
        <taxon>Myrtales</taxon>
        <taxon>Lythraceae</taxon>
        <taxon>Trapa</taxon>
    </lineage>
</organism>
<dbReference type="EMBL" id="JAXIOK010000002">
    <property type="protein sequence ID" value="KAK4778358.1"/>
    <property type="molecule type" value="Genomic_DNA"/>
</dbReference>